<dbReference type="EMBL" id="CAKXYY010000007">
    <property type="protein sequence ID" value="CAH2352475.1"/>
    <property type="molecule type" value="Genomic_DNA"/>
</dbReference>
<comment type="caution">
    <text evidence="5">The sequence shown here is derived from an EMBL/GenBank/DDBJ whole genome shotgun (WGS) entry which is preliminary data.</text>
</comment>
<organism evidence="5 6">
    <name type="scientific">[Candida] railenensis</name>
    <dbReference type="NCBI Taxonomy" id="45579"/>
    <lineage>
        <taxon>Eukaryota</taxon>
        <taxon>Fungi</taxon>
        <taxon>Dikarya</taxon>
        <taxon>Ascomycota</taxon>
        <taxon>Saccharomycotina</taxon>
        <taxon>Pichiomycetes</taxon>
        <taxon>Debaryomycetaceae</taxon>
        <taxon>Kurtzmaniella</taxon>
    </lineage>
</organism>
<evidence type="ECO:0000256" key="2">
    <source>
        <dbReference type="PROSITE-ProRule" id="PRU00035"/>
    </source>
</evidence>
<feature type="compositionally biased region" description="Basic and acidic residues" evidence="3">
    <location>
        <begin position="158"/>
        <end position="174"/>
    </location>
</feature>
<feature type="domain" description="Bromo" evidence="4">
    <location>
        <begin position="378"/>
        <end position="452"/>
    </location>
</feature>
<reference evidence="5" key="1">
    <citation type="submission" date="2022-03" db="EMBL/GenBank/DDBJ databases">
        <authorList>
            <person name="Legras J.-L."/>
            <person name="Devillers H."/>
            <person name="Grondin C."/>
        </authorList>
    </citation>
    <scope>NUCLEOTIDE SEQUENCE</scope>
    <source>
        <strain evidence="5">CLIB 1423</strain>
    </source>
</reference>
<feature type="compositionally biased region" description="Acidic residues" evidence="3">
    <location>
        <begin position="312"/>
        <end position="324"/>
    </location>
</feature>
<evidence type="ECO:0000259" key="4">
    <source>
        <dbReference type="PROSITE" id="PS50014"/>
    </source>
</evidence>
<dbReference type="Gene3D" id="1.20.920.10">
    <property type="entry name" value="Bromodomain-like"/>
    <property type="match status" value="1"/>
</dbReference>
<feature type="compositionally biased region" description="Acidic residues" evidence="3">
    <location>
        <begin position="238"/>
        <end position="248"/>
    </location>
</feature>
<protein>
    <recommendedName>
        <fullName evidence="4">Bromo domain-containing protein</fullName>
    </recommendedName>
</protein>
<name>A0A9P0QPF6_9ASCO</name>
<evidence type="ECO:0000313" key="5">
    <source>
        <dbReference type="EMBL" id="CAH2352475.1"/>
    </source>
</evidence>
<keyword evidence="1 2" id="KW-0103">Bromodomain</keyword>
<accession>A0A9P0QPF6</accession>
<feature type="compositionally biased region" description="Acidic residues" evidence="3">
    <location>
        <begin position="266"/>
        <end position="275"/>
    </location>
</feature>
<dbReference type="PROSITE" id="PS50014">
    <property type="entry name" value="BROMODOMAIN_2"/>
    <property type="match status" value="1"/>
</dbReference>
<dbReference type="CDD" id="cd04369">
    <property type="entry name" value="Bromodomain"/>
    <property type="match status" value="1"/>
</dbReference>
<keyword evidence="6" id="KW-1185">Reference proteome</keyword>
<dbReference type="GO" id="GO:0006325">
    <property type="term" value="P:chromatin organization"/>
    <property type="evidence" value="ECO:0007669"/>
    <property type="project" value="UniProtKB-ARBA"/>
</dbReference>
<evidence type="ECO:0000313" key="6">
    <source>
        <dbReference type="Proteomes" id="UP000837801"/>
    </source>
</evidence>
<dbReference type="Pfam" id="PF00439">
    <property type="entry name" value="Bromodomain"/>
    <property type="match status" value="1"/>
</dbReference>
<dbReference type="OrthoDB" id="21449at2759"/>
<dbReference type="SMART" id="SM00297">
    <property type="entry name" value="BROMO"/>
    <property type="match status" value="1"/>
</dbReference>
<dbReference type="PANTHER" id="PTHR15398:SF4">
    <property type="entry name" value="BROMODOMAIN-CONTAINING PROTEIN 8 ISOFORM X1"/>
    <property type="match status" value="1"/>
</dbReference>
<evidence type="ECO:0000256" key="1">
    <source>
        <dbReference type="ARBA" id="ARBA00023117"/>
    </source>
</evidence>
<gene>
    <name evidence="5" type="ORF">CLIB1423_07S00364</name>
</gene>
<dbReference type="PRINTS" id="PR00503">
    <property type="entry name" value="BROMODOMAIN"/>
</dbReference>
<feature type="compositionally biased region" description="Acidic residues" evidence="3">
    <location>
        <begin position="216"/>
        <end position="227"/>
    </location>
</feature>
<dbReference type="Proteomes" id="UP000837801">
    <property type="component" value="Unassembled WGS sequence"/>
</dbReference>
<dbReference type="GO" id="GO:0035267">
    <property type="term" value="C:NuA4 histone acetyltransferase complex"/>
    <property type="evidence" value="ECO:0007669"/>
    <property type="project" value="TreeGrafter"/>
</dbReference>
<dbReference type="InterPro" id="IPR036427">
    <property type="entry name" value="Bromodomain-like_sf"/>
</dbReference>
<dbReference type="SUPFAM" id="SSF47370">
    <property type="entry name" value="Bromodomain"/>
    <property type="match status" value="1"/>
</dbReference>
<proteinExistence type="predicted"/>
<dbReference type="InterPro" id="IPR001487">
    <property type="entry name" value="Bromodomain"/>
</dbReference>
<dbReference type="PANTHER" id="PTHR15398">
    <property type="entry name" value="BROMODOMAIN-CONTAINING PROTEIN 8"/>
    <property type="match status" value="1"/>
</dbReference>
<feature type="region of interest" description="Disordered" evidence="3">
    <location>
        <begin position="207"/>
        <end position="363"/>
    </location>
</feature>
<feature type="region of interest" description="Disordered" evidence="3">
    <location>
        <begin position="151"/>
        <end position="194"/>
    </location>
</feature>
<sequence>MAEEHLDYSLFSLLIASTLNTSLKKLKIQPNASSVELDVDVVLSDLVTLTEDYLQSFEIANCQKTLLRKVNFIKILQERKFNEFVSISGKNLIIDTTQYDSKMSKLVLAATAEYSNVLVKNVNDLSKLWQNSQVIREEFEARKARANALEEQMVQSDNVDKDVPTSGDVGKDTGSEAVVASGDHPESDQGIPDPEAAVDVENNIEIKDVSGGVNMEDVEPEEADPDVMDQGIDTEAKAEEDDEEDEERDHDTVVKEINQSQKAEKDAEEEEEEEVEEKKDDAESISNVKVENEDESVEEDEVKGEEEKANNDEDEDEDEEDEDVEEHHDDEGNSGPITRKHSLTLDEPRTRKRSSSPSSTMQHKRFQHIAINLINSIQAHRFSSPFLQPVNAKDAPEYSKIIYEPKDLKNILKSIKSKRNPPEYQSIEQLERDIMLMFANCIMYNKSDTDLVELTKSMKNDVNNIFKLFKDAESDTR</sequence>
<dbReference type="AlphaFoldDB" id="A0A9P0QPF6"/>
<feature type="compositionally biased region" description="Acidic residues" evidence="3">
    <location>
        <begin position="292"/>
        <end position="304"/>
    </location>
</feature>
<evidence type="ECO:0000256" key="3">
    <source>
        <dbReference type="SAM" id="MobiDB-lite"/>
    </source>
</evidence>